<reference evidence="2 3" key="1">
    <citation type="submission" date="2018-07" db="EMBL/GenBank/DDBJ databases">
        <title>Draft genome sequence of Ancylomarina sp. M1P.</title>
        <authorList>
            <person name="Yadav S."/>
            <person name="Villanueva L."/>
            <person name="Damste J.S.S."/>
        </authorList>
    </citation>
    <scope>NUCLEOTIDE SEQUENCE [LARGE SCALE GENOMIC DNA]</scope>
    <source>
        <strain evidence="2 3">M1P</strain>
    </source>
</reference>
<dbReference type="OrthoDB" id="9807451at2"/>
<organism evidence="2 3">
    <name type="scientific">Ancylomarina euxinus</name>
    <dbReference type="NCBI Taxonomy" id="2283627"/>
    <lineage>
        <taxon>Bacteria</taxon>
        <taxon>Pseudomonadati</taxon>
        <taxon>Bacteroidota</taxon>
        <taxon>Bacteroidia</taxon>
        <taxon>Marinilabiliales</taxon>
        <taxon>Marinifilaceae</taxon>
        <taxon>Ancylomarina</taxon>
    </lineage>
</organism>
<protein>
    <recommendedName>
        <fullName evidence="1">Dinitrogenase iron-molybdenum cofactor biosynthesis domain-containing protein</fullName>
    </recommendedName>
</protein>
<comment type="caution">
    <text evidence="2">The sequence shown here is derived from an EMBL/GenBank/DDBJ whole genome shotgun (WGS) entry which is preliminary data.</text>
</comment>
<dbReference type="AlphaFoldDB" id="A0A425Y018"/>
<keyword evidence="3" id="KW-1185">Reference proteome</keyword>
<dbReference type="Pfam" id="PF02579">
    <property type="entry name" value="Nitro_FeMo-Co"/>
    <property type="match status" value="1"/>
</dbReference>
<dbReference type="Gene3D" id="3.30.420.130">
    <property type="entry name" value="Dinitrogenase iron-molybdenum cofactor biosynthesis domain"/>
    <property type="match status" value="1"/>
</dbReference>
<dbReference type="SUPFAM" id="SSF53146">
    <property type="entry name" value="Nitrogenase accessory factor-like"/>
    <property type="match status" value="1"/>
</dbReference>
<dbReference type="RefSeq" id="WP_125031029.1">
    <property type="nucleotide sequence ID" value="NZ_JAPXVP010000009.1"/>
</dbReference>
<evidence type="ECO:0000313" key="3">
    <source>
        <dbReference type="Proteomes" id="UP000285794"/>
    </source>
</evidence>
<gene>
    <name evidence="2" type="ORF">DWB61_11465</name>
</gene>
<dbReference type="EMBL" id="QQWG01000010">
    <property type="protein sequence ID" value="RRG21030.1"/>
    <property type="molecule type" value="Genomic_DNA"/>
</dbReference>
<dbReference type="InterPro" id="IPR036105">
    <property type="entry name" value="DiNase_FeMo-co_biosyn_sf"/>
</dbReference>
<dbReference type="Proteomes" id="UP000285794">
    <property type="component" value="Unassembled WGS sequence"/>
</dbReference>
<evidence type="ECO:0000259" key="1">
    <source>
        <dbReference type="Pfam" id="PF02579"/>
    </source>
</evidence>
<dbReference type="InterPro" id="IPR003731">
    <property type="entry name" value="Di-Nase_FeMo-co_biosynth"/>
</dbReference>
<name>A0A425Y018_9BACT</name>
<accession>A0A425Y018</accession>
<sequence>MIAAIPVMSDKKEAKLSLKFARSPFFALINREDHTFYFIENPFSEDEKGVGPKILTLLCKDNAVDSLVAFELGLKLQQHAKAKGLQFIILNENNNKLVDILKLMGLE</sequence>
<feature type="domain" description="Dinitrogenase iron-molybdenum cofactor biosynthesis" evidence="1">
    <location>
        <begin position="13"/>
        <end position="89"/>
    </location>
</feature>
<evidence type="ECO:0000313" key="2">
    <source>
        <dbReference type="EMBL" id="RRG21030.1"/>
    </source>
</evidence>
<proteinExistence type="predicted"/>